<evidence type="ECO:0000259" key="1">
    <source>
        <dbReference type="Pfam" id="PF00534"/>
    </source>
</evidence>
<name>A0A2N5D8D5_9CAUL</name>
<keyword evidence="3" id="KW-0808">Transferase</keyword>
<dbReference type="Pfam" id="PF00534">
    <property type="entry name" value="Glycos_transf_1"/>
    <property type="match status" value="1"/>
</dbReference>
<gene>
    <name evidence="3" type="ORF">SGCZBJ_18505</name>
</gene>
<dbReference type="RefSeq" id="WP_101719427.1">
    <property type="nucleotide sequence ID" value="NZ_PJRS01000039.1"/>
</dbReference>
<dbReference type="CDD" id="cd03819">
    <property type="entry name" value="GT4_WavL-like"/>
    <property type="match status" value="1"/>
</dbReference>
<dbReference type="AlphaFoldDB" id="A0A2N5D8D5"/>
<dbReference type="Proteomes" id="UP000234479">
    <property type="component" value="Unassembled WGS sequence"/>
</dbReference>
<protein>
    <submittedName>
        <fullName evidence="3">Glycosyl transferase</fullName>
    </submittedName>
</protein>
<dbReference type="PANTHER" id="PTHR45947:SF3">
    <property type="entry name" value="SULFOQUINOVOSYL TRANSFERASE SQD2"/>
    <property type="match status" value="1"/>
</dbReference>
<reference evidence="3 4" key="1">
    <citation type="submission" date="2017-12" db="EMBL/GenBank/DDBJ databases">
        <title>The genome sequence of Caulobacter sp. 410.</title>
        <authorList>
            <person name="Gao J."/>
            <person name="Mao X."/>
            <person name="Sun J."/>
        </authorList>
    </citation>
    <scope>NUCLEOTIDE SEQUENCE [LARGE SCALE GENOMIC DNA]</scope>
    <source>
        <strain evidence="3 4">410</strain>
    </source>
</reference>
<dbReference type="InterPro" id="IPR050194">
    <property type="entry name" value="Glycosyltransferase_grp1"/>
</dbReference>
<organism evidence="3 4">
    <name type="scientific">Caulobacter zeae</name>
    <dbReference type="NCBI Taxonomy" id="2055137"/>
    <lineage>
        <taxon>Bacteria</taxon>
        <taxon>Pseudomonadati</taxon>
        <taxon>Pseudomonadota</taxon>
        <taxon>Alphaproteobacteria</taxon>
        <taxon>Caulobacterales</taxon>
        <taxon>Caulobacteraceae</taxon>
        <taxon>Caulobacter</taxon>
    </lineage>
</organism>
<dbReference type="EMBL" id="PJRS01000039">
    <property type="protein sequence ID" value="PLR22335.1"/>
    <property type="molecule type" value="Genomic_DNA"/>
</dbReference>
<keyword evidence="4" id="KW-1185">Reference proteome</keyword>
<dbReference type="GO" id="GO:0016758">
    <property type="term" value="F:hexosyltransferase activity"/>
    <property type="evidence" value="ECO:0007669"/>
    <property type="project" value="TreeGrafter"/>
</dbReference>
<dbReference type="OrthoDB" id="5147801at2"/>
<feature type="domain" description="Glycosyltransferase subfamily 4-like N-terminal" evidence="2">
    <location>
        <begin position="20"/>
        <end position="175"/>
    </location>
</feature>
<dbReference type="Gene3D" id="3.40.50.2000">
    <property type="entry name" value="Glycogen Phosphorylase B"/>
    <property type="match status" value="2"/>
</dbReference>
<dbReference type="InterPro" id="IPR028098">
    <property type="entry name" value="Glyco_trans_4-like_N"/>
</dbReference>
<evidence type="ECO:0000259" key="2">
    <source>
        <dbReference type="Pfam" id="PF13439"/>
    </source>
</evidence>
<dbReference type="SUPFAM" id="SSF53756">
    <property type="entry name" value="UDP-Glycosyltransferase/glycogen phosphorylase"/>
    <property type="match status" value="1"/>
</dbReference>
<feature type="domain" description="Glycosyl transferase family 1" evidence="1">
    <location>
        <begin position="197"/>
        <end position="360"/>
    </location>
</feature>
<evidence type="ECO:0000313" key="3">
    <source>
        <dbReference type="EMBL" id="PLR22335.1"/>
    </source>
</evidence>
<dbReference type="Pfam" id="PF13439">
    <property type="entry name" value="Glyco_transf_4"/>
    <property type="match status" value="1"/>
</dbReference>
<sequence length="398" mass="42615">MSILPDEFTLLQVTPELETGGAEQTTIDVAHGVVAQGGKALVATRGGRMASRLEADGGRLAQMPAQSKNPLIMLGNAARLIDLIRREKVTLVHARSRAPAFPALWAAHATKVPFVATYHGVYNAKSALKRWYNAVMTKGDLVIANSEYTRAHVIAEHGIHPDKVVAIPRGVDLSRFEPGFVSADRVEALRKAWGVAPDERRLKVLLAGRLTRWKGQGLAIEAVARLKALNDTRVLLLLAGDDQGRKSYRAELEHMIAQAGLEDSVKLVGHCDDMPAAYLLADLAIAPSLEPEAFGRTAVEPQVMGRPVIAADHGATRETVVPGETGWLAAPGDAEAWAQALNEACEAGAAGRQSMGMAARARARRLYSVDAMVEATLKVYARVMAARKAGAVVLESKA</sequence>
<comment type="caution">
    <text evidence="3">The sequence shown here is derived from an EMBL/GenBank/DDBJ whole genome shotgun (WGS) entry which is preliminary data.</text>
</comment>
<dbReference type="InterPro" id="IPR001296">
    <property type="entry name" value="Glyco_trans_1"/>
</dbReference>
<dbReference type="PANTHER" id="PTHR45947">
    <property type="entry name" value="SULFOQUINOVOSYL TRANSFERASE SQD2"/>
    <property type="match status" value="1"/>
</dbReference>
<accession>A0A2N5D8D5</accession>
<proteinExistence type="predicted"/>
<evidence type="ECO:0000313" key="4">
    <source>
        <dbReference type="Proteomes" id="UP000234479"/>
    </source>
</evidence>